<dbReference type="EMBL" id="KF669651">
    <property type="protein sequence ID" value="AGY47261.1"/>
    <property type="molecule type" value="Genomic_DNA"/>
</dbReference>
<protein>
    <submittedName>
        <fullName evidence="1">Uncharacterized protein</fullName>
    </submittedName>
</protein>
<accession>U5PU20</accession>
<reference evidence="1 2" key="1">
    <citation type="journal article" date="2013" name="Genome Announc.">
        <title>Complete Genome of Bacillus pumilus Siphophage Glittering.</title>
        <authorList>
            <person name="Matthew S.P."/>
            <person name="Decker S.L."/>
            <person name="Chamakura K.R."/>
            <person name="Kuty Everett G.F."/>
        </authorList>
    </citation>
    <scope>NUCLEOTIDE SEQUENCE [LARGE SCALE GENOMIC DNA]</scope>
</reference>
<gene>
    <name evidence="1" type="ORF">Glittering_74</name>
</gene>
<dbReference type="Proteomes" id="UP000017647">
    <property type="component" value="Segment"/>
</dbReference>
<evidence type="ECO:0000313" key="1">
    <source>
        <dbReference type="EMBL" id="AGY47261.1"/>
    </source>
</evidence>
<organism evidence="1 2">
    <name type="scientific">Bacillus phage Glittering</name>
    <dbReference type="NCBI Taxonomy" id="2884421"/>
    <lineage>
        <taxon>Viruses</taxon>
        <taxon>Duplodnaviria</taxon>
        <taxon>Heunggongvirae</taxon>
        <taxon>Uroviricota</taxon>
        <taxon>Caudoviricetes</taxon>
        <taxon>Ehrlichviridae</taxon>
        <taxon>Andromedavirus</taxon>
        <taxon>Andromedavirus glittering</taxon>
    </lineage>
</organism>
<evidence type="ECO:0000313" key="2">
    <source>
        <dbReference type="Proteomes" id="UP000017647"/>
    </source>
</evidence>
<proteinExistence type="predicted"/>
<dbReference type="RefSeq" id="YP_008770710.1">
    <property type="nucleotide sequence ID" value="NC_022766.1"/>
</dbReference>
<name>U5PU20_9CAUD</name>
<dbReference type="GeneID" id="17959464"/>
<dbReference type="KEGG" id="vg:17959464"/>
<keyword evidence="2" id="KW-1185">Reference proteome</keyword>
<sequence>MDEQKDGLWCTACQTNCCDEHFKPFSIDCLACWEDKCDGNHEEEN</sequence>